<dbReference type="PANTHER" id="PTHR46796">
    <property type="entry name" value="HTH-TYPE TRANSCRIPTIONAL ACTIVATOR RHAS-RELATED"/>
    <property type="match status" value="1"/>
</dbReference>
<keyword evidence="4" id="KW-0010">Activator</keyword>
<accession>C6XBB1</accession>
<evidence type="ECO:0000259" key="6">
    <source>
        <dbReference type="PROSITE" id="PS01124"/>
    </source>
</evidence>
<dbReference type="CDD" id="cd02208">
    <property type="entry name" value="cupin_RmlC-like"/>
    <property type="match status" value="1"/>
</dbReference>
<keyword evidence="5" id="KW-0804">Transcription</keyword>
<keyword evidence="2" id="KW-0805">Transcription regulation</keyword>
<dbReference type="HOGENOM" id="CLU_000445_81_0_4"/>
<dbReference type="SUPFAM" id="SSF46689">
    <property type="entry name" value="Homeodomain-like"/>
    <property type="match status" value="2"/>
</dbReference>
<reference evidence="8" key="1">
    <citation type="submission" date="2009-07" db="EMBL/GenBank/DDBJ databases">
        <title>Complete sequence of chromosome of Methylovorus sp. SIP3-4.</title>
        <authorList>
            <person name="Lucas S."/>
            <person name="Copeland A."/>
            <person name="Lapidus A."/>
            <person name="Glavina del Rio T."/>
            <person name="Tice H."/>
            <person name="Bruce D."/>
            <person name="Goodwin L."/>
            <person name="Pitluck S."/>
            <person name="Clum A."/>
            <person name="Larimer F."/>
            <person name="Land M."/>
            <person name="Hauser L."/>
            <person name="Kyrpides N."/>
            <person name="Mikhailova N."/>
            <person name="Kayluzhnaya M."/>
            <person name="Chistoserdova L."/>
        </authorList>
    </citation>
    <scope>NUCLEOTIDE SEQUENCE [LARGE SCALE GENOMIC DNA]</scope>
    <source>
        <strain evidence="8">SIP3-4</strain>
    </source>
</reference>
<dbReference type="InterPro" id="IPR018062">
    <property type="entry name" value="HTH_AraC-typ_CS"/>
</dbReference>
<dbReference type="InterPro" id="IPR032783">
    <property type="entry name" value="AraC_lig"/>
</dbReference>
<dbReference type="Proteomes" id="UP000002743">
    <property type="component" value="Chromosome"/>
</dbReference>
<dbReference type="GO" id="GO:0043565">
    <property type="term" value="F:sequence-specific DNA binding"/>
    <property type="evidence" value="ECO:0007669"/>
    <property type="project" value="InterPro"/>
</dbReference>
<evidence type="ECO:0000256" key="5">
    <source>
        <dbReference type="ARBA" id="ARBA00023163"/>
    </source>
</evidence>
<dbReference type="InterPro" id="IPR037923">
    <property type="entry name" value="HTH-like"/>
</dbReference>
<evidence type="ECO:0000313" key="7">
    <source>
        <dbReference type="EMBL" id="ACT51881.1"/>
    </source>
</evidence>
<evidence type="ECO:0000256" key="4">
    <source>
        <dbReference type="ARBA" id="ARBA00023159"/>
    </source>
</evidence>
<dbReference type="OrthoDB" id="9789899at2"/>
<keyword evidence="1" id="KW-0963">Cytoplasm</keyword>
<keyword evidence="8" id="KW-1185">Reference proteome</keyword>
<evidence type="ECO:0000313" key="8">
    <source>
        <dbReference type="Proteomes" id="UP000002743"/>
    </source>
</evidence>
<dbReference type="STRING" id="582744.Msip34_2644"/>
<dbReference type="Pfam" id="PF12852">
    <property type="entry name" value="Cupin_6"/>
    <property type="match status" value="1"/>
</dbReference>
<dbReference type="SUPFAM" id="SSF51215">
    <property type="entry name" value="Regulatory protein AraC"/>
    <property type="match status" value="1"/>
</dbReference>
<dbReference type="eggNOG" id="COG2207">
    <property type="taxonomic scope" value="Bacteria"/>
</dbReference>
<dbReference type="GO" id="GO:0003700">
    <property type="term" value="F:DNA-binding transcription factor activity"/>
    <property type="evidence" value="ECO:0007669"/>
    <property type="project" value="InterPro"/>
</dbReference>
<dbReference type="PROSITE" id="PS00041">
    <property type="entry name" value="HTH_ARAC_FAMILY_1"/>
    <property type="match status" value="1"/>
</dbReference>
<sequence length="274" mass="30122">MDQLAPLLRQITFSAQSFHSGELCQLVAFDENAGYIHIVRSGKVTMTVRNGPPQSITQPSVIFFPRTCPHALVPEGENAELLCAYVDLGAKVGSPLALSLPEAIVLPMDDMSLVKPTLELLFREALQESFGRQAALDRLIEYFLIQMLRHVLAMGQLNGGIFAALADSRLKHAVNAMHERPGHPWSLDELADIAGMSRARFAVNFRETVGVTPLDYLTNWRMSVAQSMLKSGRPIKSVAAAVGYQSQAALARVFAKRLGQAPTEWLKQVEVSVR</sequence>
<keyword evidence="3" id="KW-0238">DNA-binding</keyword>
<gene>
    <name evidence="7" type="ordered locus">Msip34_2644</name>
</gene>
<evidence type="ECO:0000256" key="1">
    <source>
        <dbReference type="ARBA" id="ARBA00022490"/>
    </source>
</evidence>
<evidence type="ECO:0000256" key="2">
    <source>
        <dbReference type="ARBA" id="ARBA00023015"/>
    </source>
</evidence>
<dbReference type="InterPro" id="IPR050204">
    <property type="entry name" value="AraC_XylS_family_regulators"/>
</dbReference>
<dbReference type="KEGG" id="mei:Msip34_2644"/>
<organism evidence="7 8">
    <name type="scientific">Methylovorus glucosotrophus (strain SIP3-4)</name>
    <dbReference type="NCBI Taxonomy" id="582744"/>
    <lineage>
        <taxon>Bacteria</taxon>
        <taxon>Pseudomonadati</taxon>
        <taxon>Pseudomonadota</taxon>
        <taxon>Betaproteobacteria</taxon>
        <taxon>Nitrosomonadales</taxon>
        <taxon>Methylophilaceae</taxon>
        <taxon>Methylovorus</taxon>
    </lineage>
</organism>
<evidence type="ECO:0000256" key="3">
    <source>
        <dbReference type="ARBA" id="ARBA00023125"/>
    </source>
</evidence>
<dbReference type="PANTHER" id="PTHR46796:SF13">
    <property type="entry name" value="HTH-TYPE TRANSCRIPTIONAL ACTIVATOR RHAS"/>
    <property type="match status" value="1"/>
</dbReference>
<proteinExistence type="predicted"/>
<dbReference type="InterPro" id="IPR018060">
    <property type="entry name" value="HTH_AraC"/>
</dbReference>
<protein>
    <submittedName>
        <fullName evidence="7">Transcriptional regulator, AraC family</fullName>
    </submittedName>
</protein>
<dbReference type="Pfam" id="PF12833">
    <property type="entry name" value="HTH_18"/>
    <property type="match status" value="1"/>
</dbReference>
<feature type="domain" description="HTH araC/xylS-type" evidence="6">
    <location>
        <begin position="171"/>
        <end position="268"/>
    </location>
</feature>
<name>C6XBB1_METGS</name>
<dbReference type="EMBL" id="CP001674">
    <property type="protein sequence ID" value="ACT51881.1"/>
    <property type="molecule type" value="Genomic_DNA"/>
</dbReference>
<dbReference type="PROSITE" id="PS01124">
    <property type="entry name" value="HTH_ARAC_FAMILY_2"/>
    <property type="match status" value="1"/>
</dbReference>
<dbReference type="Gene3D" id="1.10.10.60">
    <property type="entry name" value="Homeodomain-like"/>
    <property type="match status" value="2"/>
</dbReference>
<dbReference type="SMART" id="SM00342">
    <property type="entry name" value="HTH_ARAC"/>
    <property type="match status" value="1"/>
</dbReference>
<reference evidence="7 8" key="2">
    <citation type="journal article" date="2011" name="J. Bacteriol.">
        <title>Genomes of three methylotrophs from a single niche uncover genetic and metabolic divergence of Methylophilaceae.</title>
        <authorList>
            <person name="Lapidus A."/>
            <person name="Clum A."/>
            <person name="Labutti K."/>
            <person name="Kaluzhnaya M.G."/>
            <person name="Lim S."/>
            <person name="Beck D.A."/>
            <person name="Glavina Del Rio T."/>
            <person name="Nolan M."/>
            <person name="Mavromatis K."/>
            <person name="Huntemann M."/>
            <person name="Lucas S."/>
            <person name="Lidstrom M.E."/>
            <person name="Ivanova N."/>
            <person name="Chistoserdova L."/>
        </authorList>
    </citation>
    <scope>NUCLEOTIDE SEQUENCE [LARGE SCALE GENOMIC DNA]</scope>
    <source>
        <strain evidence="7 8">SIP3-4</strain>
    </source>
</reference>
<dbReference type="AlphaFoldDB" id="C6XBB1"/>
<dbReference type="InterPro" id="IPR009057">
    <property type="entry name" value="Homeodomain-like_sf"/>
</dbReference>